<dbReference type="EMBL" id="MH426726">
    <property type="protein sequence ID" value="AXF51464.1"/>
    <property type="molecule type" value="Genomic_DNA"/>
</dbReference>
<gene>
    <name evidence="1" type="ORF">PAVTOK_36</name>
</gene>
<proteinExistence type="predicted"/>
<name>A0A345BLZ3_9CAUD</name>
<sequence>MMNRKSVKGVTVTVTINTQSGDQRVLDLTHLFEEHATSMTIETTSRDGKGHGALEAAAFALNCALTDIERALEGAEGVRMDVRRPPAGKLDS</sequence>
<keyword evidence="2" id="KW-1185">Reference proteome</keyword>
<evidence type="ECO:0000313" key="1">
    <source>
        <dbReference type="EMBL" id="AXF51464.1"/>
    </source>
</evidence>
<organism evidence="1 2">
    <name type="scientific">Erwinia phage Pavtok</name>
    <dbReference type="NCBI Taxonomy" id="2267655"/>
    <lineage>
        <taxon>Viruses</taxon>
        <taxon>Duplodnaviria</taxon>
        <taxon>Heunggongvirae</taxon>
        <taxon>Uroviricota</taxon>
        <taxon>Caudoviricetes</taxon>
        <taxon>Pavtokvirus</taxon>
        <taxon>Pavtokvirus pavtok</taxon>
    </lineage>
</organism>
<protein>
    <submittedName>
        <fullName evidence="1">Uncharacterized protein</fullName>
    </submittedName>
</protein>
<dbReference type="Proteomes" id="UP000260529">
    <property type="component" value="Segment"/>
</dbReference>
<accession>A0A345BLZ3</accession>
<evidence type="ECO:0000313" key="2">
    <source>
        <dbReference type="Proteomes" id="UP000260529"/>
    </source>
</evidence>
<reference evidence="2" key="1">
    <citation type="submission" date="2018-06" db="EMBL/GenBank/DDBJ databases">
        <authorList>
            <person name="Sharma R."/>
            <person name="Hughes J."/>
            <person name="Breakwell D.P."/>
            <person name="Hope S."/>
            <person name="Grose J.H."/>
        </authorList>
    </citation>
    <scope>NUCLEOTIDE SEQUENCE [LARGE SCALE GENOMIC DNA]</scope>
</reference>